<evidence type="ECO:0000256" key="1">
    <source>
        <dbReference type="SAM" id="MobiDB-lite"/>
    </source>
</evidence>
<name>A0AAN9SAM0_PSOTE</name>
<evidence type="ECO:0000313" key="2">
    <source>
        <dbReference type="EMBL" id="KAK7392728.1"/>
    </source>
</evidence>
<gene>
    <name evidence="2" type="ORF">VNO78_21174</name>
</gene>
<organism evidence="2 3">
    <name type="scientific">Psophocarpus tetragonolobus</name>
    <name type="common">Winged bean</name>
    <name type="synonym">Dolichos tetragonolobus</name>
    <dbReference type="NCBI Taxonomy" id="3891"/>
    <lineage>
        <taxon>Eukaryota</taxon>
        <taxon>Viridiplantae</taxon>
        <taxon>Streptophyta</taxon>
        <taxon>Embryophyta</taxon>
        <taxon>Tracheophyta</taxon>
        <taxon>Spermatophyta</taxon>
        <taxon>Magnoliopsida</taxon>
        <taxon>eudicotyledons</taxon>
        <taxon>Gunneridae</taxon>
        <taxon>Pentapetalae</taxon>
        <taxon>rosids</taxon>
        <taxon>fabids</taxon>
        <taxon>Fabales</taxon>
        <taxon>Fabaceae</taxon>
        <taxon>Papilionoideae</taxon>
        <taxon>50 kb inversion clade</taxon>
        <taxon>NPAAA clade</taxon>
        <taxon>indigoferoid/millettioid clade</taxon>
        <taxon>Phaseoleae</taxon>
        <taxon>Psophocarpus</taxon>
    </lineage>
</organism>
<protein>
    <submittedName>
        <fullName evidence="2">Uncharacterized protein</fullName>
    </submittedName>
</protein>
<sequence length="158" mass="17783">MELNASIKAGKEDSVTKEEANLMVELSEGTSNGMEQLEAPNEISEKEDLPKGVKDTKDITLASNMSIQEKAKDIAKNKSSSRNAMFILNLYSRVQPLRKSRIQRQTPTTSTGLPSSRERLKSEPFIHMPWVLFSNTYTNSQFFLVKKPTKHPRVPSLS</sequence>
<accession>A0AAN9SAM0</accession>
<feature type="region of interest" description="Disordered" evidence="1">
    <location>
        <begin position="100"/>
        <end position="119"/>
    </location>
</feature>
<feature type="compositionally biased region" description="Polar residues" evidence="1">
    <location>
        <begin position="103"/>
        <end position="114"/>
    </location>
</feature>
<comment type="caution">
    <text evidence="2">The sequence shown here is derived from an EMBL/GenBank/DDBJ whole genome shotgun (WGS) entry which is preliminary data.</text>
</comment>
<evidence type="ECO:0000313" key="3">
    <source>
        <dbReference type="Proteomes" id="UP001386955"/>
    </source>
</evidence>
<dbReference type="EMBL" id="JAYMYS010000005">
    <property type="protein sequence ID" value="KAK7392728.1"/>
    <property type="molecule type" value="Genomic_DNA"/>
</dbReference>
<proteinExistence type="predicted"/>
<dbReference type="Proteomes" id="UP001386955">
    <property type="component" value="Unassembled WGS sequence"/>
</dbReference>
<dbReference type="AlphaFoldDB" id="A0AAN9SAM0"/>
<reference evidence="2 3" key="1">
    <citation type="submission" date="2024-01" db="EMBL/GenBank/DDBJ databases">
        <title>The genomes of 5 underutilized Papilionoideae crops provide insights into root nodulation and disease resistanc.</title>
        <authorList>
            <person name="Jiang F."/>
        </authorList>
    </citation>
    <scope>NUCLEOTIDE SEQUENCE [LARGE SCALE GENOMIC DNA]</scope>
    <source>
        <strain evidence="2">DUOXIRENSHENG_FW03</strain>
        <tissue evidence="2">Leaves</tissue>
    </source>
</reference>
<keyword evidence="3" id="KW-1185">Reference proteome</keyword>